<evidence type="ECO:0000313" key="2">
    <source>
        <dbReference type="Proteomes" id="UP001060215"/>
    </source>
</evidence>
<keyword evidence="2" id="KW-1185">Reference proteome</keyword>
<sequence length="133" mass="14462">MNDEEKGSRREKRVEGGNGGDYKGMNGVEEAKHRVLEWQLGRDDTCNSSRWLILGLRTAGGETGSPGKVCSASWSHGGCSDLLSSRLLFFQETLLLLLLLQVDYGSTSLLQFQRDTRCLFGDVLGSVGCGSGM</sequence>
<dbReference type="EMBL" id="CM045766">
    <property type="protein sequence ID" value="KAI8002236.1"/>
    <property type="molecule type" value="Genomic_DNA"/>
</dbReference>
<accession>A0ACC0GM71</accession>
<dbReference type="Proteomes" id="UP001060215">
    <property type="component" value="Chromosome 9"/>
</dbReference>
<reference evidence="1 2" key="1">
    <citation type="journal article" date="2022" name="Plant J.">
        <title>Chromosome-level genome of Camellia lanceoleosa provides a valuable resource for understanding genome evolution and self-incompatibility.</title>
        <authorList>
            <person name="Gong W."/>
            <person name="Xiao S."/>
            <person name="Wang L."/>
            <person name="Liao Z."/>
            <person name="Chang Y."/>
            <person name="Mo W."/>
            <person name="Hu G."/>
            <person name="Li W."/>
            <person name="Zhao G."/>
            <person name="Zhu H."/>
            <person name="Hu X."/>
            <person name="Ji K."/>
            <person name="Xiang X."/>
            <person name="Song Q."/>
            <person name="Yuan D."/>
            <person name="Jin S."/>
            <person name="Zhang L."/>
        </authorList>
    </citation>
    <scope>NUCLEOTIDE SEQUENCE [LARGE SCALE GENOMIC DNA]</scope>
    <source>
        <strain evidence="1">SQ_2022a</strain>
    </source>
</reference>
<protein>
    <submittedName>
        <fullName evidence="1">Uncharacterized protein</fullName>
    </submittedName>
</protein>
<evidence type="ECO:0000313" key="1">
    <source>
        <dbReference type="EMBL" id="KAI8002236.1"/>
    </source>
</evidence>
<proteinExistence type="predicted"/>
<comment type="caution">
    <text evidence="1">The sequence shown here is derived from an EMBL/GenBank/DDBJ whole genome shotgun (WGS) entry which is preliminary data.</text>
</comment>
<gene>
    <name evidence="1" type="ORF">LOK49_LG08G00052</name>
</gene>
<organism evidence="1 2">
    <name type="scientific">Camellia lanceoleosa</name>
    <dbReference type="NCBI Taxonomy" id="1840588"/>
    <lineage>
        <taxon>Eukaryota</taxon>
        <taxon>Viridiplantae</taxon>
        <taxon>Streptophyta</taxon>
        <taxon>Embryophyta</taxon>
        <taxon>Tracheophyta</taxon>
        <taxon>Spermatophyta</taxon>
        <taxon>Magnoliopsida</taxon>
        <taxon>eudicotyledons</taxon>
        <taxon>Gunneridae</taxon>
        <taxon>Pentapetalae</taxon>
        <taxon>asterids</taxon>
        <taxon>Ericales</taxon>
        <taxon>Theaceae</taxon>
        <taxon>Camellia</taxon>
    </lineage>
</organism>
<name>A0ACC0GM71_9ERIC</name>